<comment type="subcellular location">
    <subcellularLocation>
        <location evidence="1">Membrane</location>
        <topology evidence="1">Multi-pass membrane protein</topology>
    </subcellularLocation>
</comment>
<accession>A0A183C005</accession>
<feature type="domain" description="Cation/H+ exchanger transmembrane" evidence="5">
    <location>
        <begin position="2"/>
        <end position="70"/>
    </location>
</feature>
<name>A0A183C005_GLOPA</name>
<keyword evidence="2" id="KW-0812">Transmembrane</keyword>
<reference evidence="6" key="2">
    <citation type="submission" date="2014-05" db="EMBL/GenBank/DDBJ databases">
        <title>The genome and life-stage specific transcriptomes of Globodera pallida elucidate key aspects of plant parasitism by a cyst nematode.</title>
        <authorList>
            <person name="Cotton J.A."/>
            <person name="Lilley C.J."/>
            <person name="Jones L.M."/>
            <person name="Kikuchi T."/>
            <person name="Reid A.J."/>
            <person name="Thorpe P."/>
            <person name="Tsai I.J."/>
            <person name="Beasley H."/>
            <person name="Blok V."/>
            <person name="Cock P.J.A."/>
            <person name="Van den Akker S.E."/>
            <person name="Holroyd N."/>
            <person name="Hunt M."/>
            <person name="Mantelin S."/>
            <person name="Naghra H."/>
            <person name="Pain A."/>
            <person name="Palomares-Rius J.E."/>
            <person name="Zarowiecki M."/>
            <person name="Berriman M."/>
            <person name="Jones J.T."/>
            <person name="Urwin P.E."/>
        </authorList>
    </citation>
    <scope>NUCLEOTIDE SEQUENCE [LARGE SCALE GENOMIC DNA]</scope>
    <source>
        <strain evidence="6">Lindley</strain>
    </source>
</reference>
<reference evidence="6" key="1">
    <citation type="submission" date="2013-12" db="EMBL/GenBank/DDBJ databases">
        <authorList>
            <person name="Aslett M."/>
        </authorList>
    </citation>
    <scope>NUCLEOTIDE SEQUENCE [LARGE SCALE GENOMIC DNA]</scope>
    <source>
        <strain evidence="6">Lindley</strain>
    </source>
</reference>
<dbReference type="InterPro" id="IPR006153">
    <property type="entry name" value="Cation/H_exchanger_TM"/>
</dbReference>
<proteinExistence type="predicted"/>
<evidence type="ECO:0000256" key="2">
    <source>
        <dbReference type="ARBA" id="ARBA00022692"/>
    </source>
</evidence>
<dbReference type="WBParaSite" id="GPLIN_000619700">
    <property type="protein sequence ID" value="GPLIN_000619700"/>
    <property type="gene ID" value="GPLIN_000619700"/>
</dbReference>
<evidence type="ECO:0000256" key="3">
    <source>
        <dbReference type="ARBA" id="ARBA00022989"/>
    </source>
</evidence>
<dbReference type="GO" id="GO:1902600">
    <property type="term" value="P:proton transmembrane transport"/>
    <property type="evidence" value="ECO:0007669"/>
    <property type="project" value="InterPro"/>
</dbReference>
<keyword evidence="3" id="KW-1133">Transmembrane helix</keyword>
<dbReference type="GO" id="GO:0016020">
    <property type="term" value="C:membrane"/>
    <property type="evidence" value="ECO:0007669"/>
    <property type="project" value="UniProtKB-SubCell"/>
</dbReference>
<organism evidence="6 7">
    <name type="scientific">Globodera pallida</name>
    <name type="common">Potato cyst nematode worm</name>
    <name type="synonym">Heterodera pallida</name>
    <dbReference type="NCBI Taxonomy" id="36090"/>
    <lineage>
        <taxon>Eukaryota</taxon>
        <taxon>Metazoa</taxon>
        <taxon>Ecdysozoa</taxon>
        <taxon>Nematoda</taxon>
        <taxon>Chromadorea</taxon>
        <taxon>Rhabditida</taxon>
        <taxon>Tylenchina</taxon>
        <taxon>Tylenchomorpha</taxon>
        <taxon>Tylenchoidea</taxon>
        <taxon>Heteroderidae</taxon>
        <taxon>Heteroderinae</taxon>
        <taxon>Globodera</taxon>
    </lineage>
</organism>
<evidence type="ECO:0000256" key="1">
    <source>
        <dbReference type="ARBA" id="ARBA00004141"/>
    </source>
</evidence>
<dbReference type="GO" id="GO:0015297">
    <property type="term" value="F:antiporter activity"/>
    <property type="evidence" value="ECO:0007669"/>
    <property type="project" value="InterPro"/>
</dbReference>
<keyword evidence="6" id="KW-1185">Reference proteome</keyword>
<sequence length="74" mass="8370">MLASVAKILFHAYKRVAETVPDSALLIVLGFGLGQVLRLCRVERQIYMFEPSTFFLYLLPPIIFEAGKNFMAFG</sequence>
<evidence type="ECO:0000313" key="7">
    <source>
        <dbReference type="WBParaSite" id="GPLIN_000619700"/>
    </source>
</evidence>
<protein>
    <submittedName>
        <fullName evidence="7">Na_H_Exchanger domain-containing protein</fullName>
    </submittedName>
</protein>
<dbReference type="Pfam" id="PF00999">
    <property type="entry name" value="Na_H_Exchanger"/>
    <property type="match status" value="1"/>
</dbReference>
<evidence type="ECO:0000259" key="5">
    <source>
        <dbReference type="Pfam" id="PF00999"/>
    </source>
</evidence>
<dbReference type="Proteomes" id="UP000050741">
    <property type="component" value="Unassembled WGS sequence"/>
</dbReference>
<dbReference type="AlphaFoldDB" id="A0A183C005"/>
<evidence type="ECO:0000256" key="4">
    <source>
        <dbReference type="ARBA" id="ARBA00023136"/>
    </source>
</evidence>
<reference evidence="7" key="3">
    <citation type="submission" date="2016-06" db="UniProtKB">
        <authorList>
            <consortium name="WormBaseParasite"/>
        </authorList>
    </citation>
    <scope>IDENTIFICATION</scope>
</reference>
<keyword evidence="4" id="KW-0472">Membrane</keyword>
<evidence type="ECO:0000313" key="6">
    <source>
        <dbReference type="Proteomes" id="UP000050741"/>
    </source>
</evidence>